<dbReference type="EMBL" id="JACXVP010000001">
    <property type="protein sequence ID" value="KAG5631665.1"/>
    <property type="molecule type" value="Genomic_DNA"/>
</dbReference>
<protein>
    <submittedName>
        <fullName evidence="1">Uncharacterized protein</fullName>
    </submittedName>
</protein>
<evidence type="ECO:0000313" key="2">
    <source>
        <dbReference type="Proteomes" id="UP000824120"/>
    </source>
</evidence>
<accession>A0A9J6B4P4</accession>
<dbReference type="Proteomes" id="UP000824120">
    <property type="component" value="Chromosome 1"/>
</dbReference>
<keyword evidence="2" id="KW-1185">Reference proteome</keyword>
<reference evidence="1 2" key="1">
    <citation type="submission" date="2020-09" db="EMBL/GenBank/DDBJ databases">
        <title>De no assembly of potato wild relative species, Solanum commersonii.</title>
        <authorList>
            <person name="Cho K."/>
        </authorList>
    </citation>
    <scope>NUCLEOTIDE SEQUENCE [LARGE SCALE GENOMIC DNA]</scope>
    <source>
        <strain evidence="1">LZ3.2</strain>
        <tissue evidence="1">Leaf</tissue>
    </source>
</reference>
<organism evidence="1 2">
    <name type="scientific">Solanum commersonii</name>
    <name type="common">Commerson's wild potato</name>
    <name type="synonym">Commerson's nightshade</name>
    <dbReference type="NCBI Taxonomy" id="4109"/>
    <lineage>
        <taxon>Eukaryota</taxon>
        <taxon>Viridiplantae</taxon>
        <taxon>Streptophyta</taxon>
        <taxon>Embryophyta</taxon>
        <taxon>Tracheophyta</taxon>
        <taxon>Spermatophyta</taxon>
        <taxon>Magnoliopsida</taxon>
        <taxon>eudicotyledons</taxon>
        <taxon>Gunneridae</taxon>
        <taxon>Pentapetalae</taxon>
        <taxon>asterids</taxon>
        <taxon>lamiids</taxon>
        <taxon>Solanales</taxon>
        <taxon>Solanaceae</taxon>
        <taxon>Solanoideae</taxon>
        <taxon>Solaneae</taxon>
        <taxon>Solanum</taxon>
    </lineage>
</organism>
<proteinExistence type="predicted"/>
<sequence length="95" mass="9803">MDNSFSSRIVRNSSSFNIFKSQGGGATGGTRAIGGVGAGTESVGADTRGNLAESERDLAQISARQDCKGWSSLGSEKVSQESAYTLSNMGLLPLL</sequence>
<gene>
    <name evidence="1" type="ORF">H5410_003382</name>
</gene>
<evidence type="ECO:0000313" key="1">
    <source>
        <dbReference type="EMBL" id="KAG5631665.1"/>
    </source>
</evidence>
<dbReference type="AlphaFoldDB" id="A0A9J6B4P4"/>
<name>A0A9J6B4P4_SOLCO</name>
<comment type="caution">
    <text evidence="1">The sequence shown here is derived from an EMBL/GenBank/DDBJ whole genome shotgun (WGS) entry which is preliminary data.</text>
</comment>